<dbReference type="AlphaFoldDB" id="A0A501WP35"/>
<sequence length="502" mass="56147">MVRRISMATRAELLAAVGDRYRRGDRDERGRILDEFTALTGYHRKHAIRLLAREPVPKAKRRGRRASYGAEVRAALLVLWNLSDRVCSKRLREMIPLLLPAAIRHGVIDDASDLSTQLLKVSPATIDRLLAEARISAQAGRRRRAGMSSAIRREVPVRTFNDWGDPAPGFVEADFVAHGGTDVAGSFVQTLVLTDIATGWTECVPVVTRSAPLVVKELEAAMALFPFPLGGIDFDNDGSFMNDQVVPWCRAHGLTVTRSRAYKKNDQAWVEQKNGAIVRRLIGYGRLEGLDTAHSLGRLYAAARLHVNLYQPSFKLRSKVRIGAKVRKTWDRPTTPAARLLAREDLSPATRERVLELRAASDPVELMRLIRQAQDELGQRVDRRGLKGAREAEAAPVTEQDRTTVASIARSESPPRLHRRAYRRTKPIQRRPSRLDPYVAEVRVWLTVDPTLTAAAIQERLTHRNGGHLVGPRSVQKLVRLLRVELLEQEIALIARSLNSAA</sequence>
<dbReference type="OrthoDB" id="2370461at2"/>
<dbReference type="InterPro" id="IPR036397">
    <property type="entry name" value="RNaseH_sf"/>
</dbReference>
<reference evidence="3 4" key="1">
    <citation type="submission" date="2019-06" db="EMBL/GenBank/DDBJ databases">
        <title>A novel bacterium of genus Amaricoccus, isolated from marine sediment.</title>
        <authorList>
            <person name="Huang H."/>
            <person name="Mo K."/>
            <person name="Hu Y."/>
        </authorList>
    </citation>
    <scope>NUCLEOTIDE SEQUENCE [LARGE SCALE GENOMIC DNA]</scope>
    <source>
        <strain evidence="3 4">HB172011</strain>
    </source>
</reference>
<dbReference type="InterPro" id="IPR012337">
    <property type="entry name" value="RNaseH-like_sf"/>
</dbReference>
<evidence type="ECO:0000313" key="3">
    <source>
        <dbReference type="EMBL" id="TPE47496.1"/>
    </source>
</evidence>
<evidence type="ECO:0000313" key="4">
    <source>
        <dbReference type="Proteomes" id="UP000319255"/>
    </source>
</evidence>
<gene>
    <name evidence="3" type="ORF">FJM51_19990</name>
</gene>
<evidence type="ECO:0000259" key="2">
    <source>
        <dbReference type="PROSITE" id="PS50994"/>
    </source>
</evidence>
<dbReference type="InterPro" id="IPR001584">
    <property type="entry name" value="Integrase_cat-core"/>
</dbReference>
<protein>
    <submittedName>
        <fullName evidence="3">Transposase family protein</fullName>
    </submittedName>
</protein>
<evidence type="ECO:0000256" key="1">
    <source>
        <dbReference type="SAM" id="MobiDB-lite"/>
    </source>
</evidence>
<dbReference type="GO" id="GO:0015074">
    <property type="term" value="P:DNA integration"/>
    <property type="evidence" value="ECO:0007669"/>
    <property type="project" value="InterPro"/>
</dbReference>
<feature type="compositionally biased region" description="Basic and acidic residues" evidence="1">
    <location>
        <begin position="382"/>
        <end position="393"/>
    </location>
</feature>
<organism evidence="3 4">
    <name type="scientific">Amaricoccus solimangrovi</name>
    <dbReference type="NCBI Taxonomy" id="2589815"/>
    <lineage>
        <taxon>Bacteria</taxon>
        <taxon>Pseudomonadati</taxon>
        <taxon>Pseudomonadota</taxon>
        <taxon>Alphaproteobacteria</taxon>
        <taxon>Rhodobacterales</taxon>
        <taxon>Paracoccaceae</taxon>
        <taxon>Amaricoccus</taxon>
    </lineage>
</organism>
<dbReference type="EMBL" id="VFRP01000030">
    <property type="protein sequence ID" value="TPE47496.1"/>
    <property type="molecule type" value="Genomic_DNA"/>
</dbReference>
<dbReference type="Proteomes" id="UP000319255">
    <property type="component" value="Unassembled WGS sequence"/>
</dbReference>
<dbReference type="GO" id="GO:0003676">
    <property type="term" value="F:nucleic acid binding"/>
    <property type="evidence" value="ECO:0007669"/>
    <property type="project" value="InterPro"/>
</dbReference>
<dbReference type="SUPFAM" id="SSF53098">
    <property type="entry name" value="Ribonuclease H-like"/>
    <property type="match status" value="1"/>
</dbReference>
<feature type="region of interest" description="Disordered" evidence="1">
    <location>
        <begin position="382"/>
        <end position="420"/>
    </location>
</feature>
<feature type="domain" description="Integrase catalytic" evidence="2">
    <location>
        <begin position="164"/>
        <end position="344"/>
    </location>
</feature>
<dbReference type="Gene3D" id="3.30.420.10">
    <property type="entry name" value="Ribonuclease H-like superfamily/Ribonuclease H"/>
    <property type="match status" value="1"/>
</dbReference>
<name>A0A501WP35_9RHOB</name>
<keyword evidence="4" id="KW-1185">Reference proteome</keyword>
<comment type="caution">
    <text evidence="3">The sequence shown here is derived from an EMBL/GenBank/DDBJ whole genome shotgun (WGS) entry which is preliminary data.</text>
</comment>
<accession>A0A501WP35</accession>
<proteinExistence type="predicted"/>
<dbReference type="PROSITE" id="PS50994">
    <property type="entry name" value="INTEGRASE"/>
    <property type="match status" value="1"/>
</dbReference>